<dbReference type="AlphaFoldDB" id="A0AAU7UAV1"/>
<name>A0AAU7UAV1_9DEIO</name>
<reference evidence="1" key="1">
    <citation type="submission" date="2024-06" db="EMBL/GenBank/DDBJ databases">
        <title>Draft Genome Sequence of Deinococcus sonorensis Type Strain KR-87, a Biofilm Producing Representative of the Genus Deinococcus.</title>
        <authorList>
            <person name="Boren L.S."/>
            <person name="Grosso R.A."/>
            <person name="Hugenberg-Cox A.N."/>
            <person name="Hill J.T.E."/>
            <person name="Albert C.M."/>
            <person name="Tuohy J.M."/>
        </authorList>
    </citation>
    <scope>NUCLEOTIDE SEQUENCE</scope>
    <source>
        <strain evidence="1">KR-87</strain>
    </source>
</reference>
<protein>
    <recommendedName>
        <fullName evidence="2">Aminoglycoside phosphotransferase domain-containing protein</fullName>
    </recommendedName>
</protein>
<gene>
    <name evidence="1" type="ORF">ABOD76_05265</name>
</gene>
<organism evidence="1">
    <name type="scientific">Deinococcus sonorensis KR-87</name>
    <dbReference type="NCBI Taxonomy" id="694439"/>
    <lineage>
        <taxon>Bacteria</taxon>
        <taxon>Thermotogati</taxon>
        <taxon>Deinococcota</taxon>
        <taxon>Deinococci</taxon>
        <taxon>Deinococcales</taxon>
        <taxon>Deinococcaceae</taxon>
        <taxon>Deinococcus</taxon>
    </lineage>
</organism>
<dbReference type="RefSeq" id="WP_350243758.1">
    <property type="nucleotide sequence ID" value="NZ_CP158299.1"/>
</dbReference>
<dbReference type="EMBL" id="CP158299">
    <property type="protein sequence ID" value="XBV85717.1"/>
    <property type="molecule type" value="Genomic_DNA"/>
</dbReference>
<evidence type="ECO:0000313" key="1">
    <source>
        <dbReference type="EMBL" id="XBV85717.1"/>
    </source>
</evidence>
<sequence>MTVIIPSELDYQRYLLLESLQFPGTVAIPQVQATPEGQLHSFQFGNGYGALVLRAAGQPLDRAFEICLMDHTLHAPQPCYDLPLCPGVQSGLSHGQVSALLSCAERLPEHPRLAQHNARLLDEVF</sequence>
<proteinExistence type="predicted"/>
<dbReference type="KEGG" id="dsc:ABOD76_05265"/>
<evidence type="ECO:0008006" key="2">
    <source>
        <dbReference type="Google" id="ProtNLM"/>
    </source>
</evidence>
<accession>A0AAU7UAV1</accession>